<evidence type="ECO:0000256" key="2">
    <source>
        <dbReference type="ARBA" id="ARBA00022553"/>
    </source>
</evidence>
<proteinExistence type="predicted"/>
<feature type="compositionally biased region" description="Polar residues" evidence="7">
    <location>
        <begin position="785"/>
        <end position="796"/>
    </location>
</feature>
<dbReference type="InterPro" id="IPR034394">
    <property type="entry name" value="Man1_RRM"/>
</dbReference>
<evidence type="ECO:0000256" key="5">
    <source>
        <dbReference type="ARBA" id="ARBA00023136"/>
    </source>
</evidence>
<gene>
    <name evidence="10" type="ORF">O3P69_012823</name>
</gene>
<keyword evidence="3 8" id="KW-0812">Transmembrane</keyword>
<dbReference type="PANTHER" id="PTHR13428:SF12">
    <property type="entry name" value="INNER NUCLEAR MEMBRANE PROTEIN MAN1"/>
    <property type="match status" value="1"/>
</dbReference>
<comment type="subcellular location">
    <subcellularLocation>
        <location evidence="1">Nucleus inner membrane</location>
        <topology evidence="1">Multi-pass membrane protein</topology>
    </subcellularLocation>
</comment>
<sequence length="974" mass="104945">MTGATATAATHTPAVITFHHAAAVAAASQHCTAPERLVREGQFEGGGARRHPGRVWQHGQSGRGAEAARRGIEAGSCSVGTSKAVAHACCFVWLEVFGGSVSVAECVCVVECGVNMASVRSLTDEELRDKLKEHGILSPVTASTRSILIKKLNHAMAGAKRAAHQQARARRSVTSVTSVTGGGRLHTFSSDEDEDETEDHLRSSSSRATRSFRASRVSRESGASQVRHYDRRNGTSGTARGARASRGSGGRGESVAAAGQPGGGGNTTTSTTTTATDRYRLYFPSVSGRSGLGLQVRSSEDYDTGSDSDPADLAEDSVDRGGGGGDGGGGRMLWAGSAEPPQQQESSPARLQNHMSSGWTRAARPKAHLENGREWAEGEAMGSPSLAECVVSQAEPSRVANGRHHSEGGAECQAAEESTWHYKVPLLLLVLLAVFFGVVAMLYVNMRMPLLPTLRSVPALVSRALASLSLPVPFFTPRTAQWTPPNALPQPALPPAAPPLPHHHTSSQHTENKFPVCSNTLKNNCLTVQAMAQVQPVLGQLEEVVLPALHHQAGLYQCGNAATRHLSVAALQDLLHHHISVSLRSSGVGVDVVESLGRLVEWNPHWGLEAVRGEADGVLLGLALSAQPTHILCHITTAIYSFFYLIMGLVTVILTAWLAFSCVRYYRWKAEEEKQQVYELVEQILEVLGGLGGASGKDFVAVNHVRDSLISPRDRRTKQVVWDRAVHFINCNESRVRREIQAVGGEDCEVWRWASGLPHHSHHSPGVDGGDGVGRPPPKVWQGPAFNTQSPHNVPNVSPTSCLKIRNMFDCDVEFGDSWPARIQDSILEKCEGISIVHVAVDRGSREGCVYLKCASLGDSGRAFRALHGWWYDGNLVTVKFLRDERYYQRFPSARHATRRLRPSNNKRLSLQVPAAARRRQTSGGEGQCRYIQECQTVPASTLPCLPFRSVPFCRVLTDGSKTLDCGGGEAGCG</sequence>
<dbReference type="PANTHER" id="PTHR13428">
    <property type="entry name" value="INNER NUCLEAR MEMBRANE PROTEIN MAN1 LEM DOMAIN CONTAINING PROTEIN"/>
    <property type="match status" value="1"/>
</dbReference>
<feature type="compositionally biased region" description="Pro residues" evidence="7">
    <location>
        <begin position="486"/>
        <end position="500"/>
    </location>
</feature>
<keyword evidence="4 8" id="KW-1133">Transmembrane helix</keyword>
<feature type="compositionally biased region" description="Low complexity" evidence="7">
    <location>
        <begin position="203"/>
        <end position="215"/>
    </location>
</feature>
<feature type="domain" description="LEM" evidence="9">
    <location>
        <begin position="116"/>
        <end position="159"/>
    </location>
</feature>
<dbReference type="Gene3D" id="1.10.720.40">
    <property type="match status" value="1"/>
</dbReference>
<keyword evidence="5 8" id="KW-0472">Membrane</keyword>
<accession>A0AAW0TQ51</accession>
<comment type="caution">
    <text evidence="10">The sequence shown here is derived from an EMBL/GenBank/DDBJ whole genome shotgun (WGS) entry which is preliminary data.</text>
</comment>
<dbReference type="FunFam" id="3.30.70.330:FF:000176">
    <property type="entry name" value="Inner nuclear membrane protein Man1"/>
    <property type="match status" value="1"/>
</dbReference>
<feature type="region of interest" description="Disordered" evidence="7">
    <location>
        <begin position="486"/>
        <end position="511"/>
    </location>
</feature>
<feature type="compositionally biased region" description="Basic residues" evidence="7">
    <location>
        <begin position="161"/>
        <end position="171"/>
    </location>
</feature>
<dbReference type="GO" id="GO:0006998">
    <property type="term" value="P:nuclear envelope organization"/>
    <property type="evidence" value="ECO:0007669"/>
    <property type="project" value="TreeGrafter"/>
</dbReference>
<name>A0AAW0TQ51_SCYPA</name>
<dbReference type="InterPro" id="IPR018996">
    <property type="entry name" value="Man1/Src1-like_C"/>
</dbReference>
<dbReference type="GO" id="GO:0005637">
    <property type="term" value="C:nuclear inner membrane"/>
    <property type="evidence" value="ECO:0007669"/>
    <property type="project" value="UniProtKB-SubCell"/>
</dbReference>
<evidence type="ECO:0000313" key="11">
    <source>
        <dbReference type="Proteomes" id="UP001487740"/>
    </source>
</evidence>
<reference evidence="10 11" key="1">
    <citation type="submission" date="2023-03" db="EMBL/GenBank/DDBJ databases">
        <title>High-quality genome of Scylla paramamosain provides insights in environmental adaptation.</title>
        <authorList>
            <person name="Zhang L."/>
        </authorList>
    </citation>
    <scope>NUCLEOTIDE SEQUENCE [LARGE SCALE GENOMIC DNA]</scope>
    <source>
        <strain evidence="10">LZ_2023a</strain>
        <tissue evidence="10">Muscle</tissue>
    </source>
</reference>
<protein>
    <recommendedName>
        <fullName evidence="9">LEM domain-containing protein</fullName>
    </recommendedName>
</protein>
<feature type="compositionally biased region" description="Gly residues" evidence="7">
    <location>
        <begin position="320"/>
        <end position="331"/>
    </location>
</feature>
<dbReference type="InterPro" id="IPR011015">
    <property type="entry name" value="LEM/LEM-like_dom_sf"/>
</dbReference>
<dbReference type="Pfam" id="PF03020">
    <property type="entry name" value="LEM"/>
    <property type="match status" value="1"/>
</dbReference>
<evidence type="ECO:0000256" key="7">
    <source>
        <dbReference type="SAM" id="MobiDB-lite"/>
    </source>
</evidence>
<dbReference type="Pfam" id="PF09402">
    <property type="entry name" value="MSC"/>
    <property type="match status" value="1"/>
</dbReference>
<keyword evidence="11" id="KW-1185">Reference proteome</keyword>
<dbReference type="SUPFAM" id="SSF63451">
    <property type="entry name" value="LEM domain"/>
    <property type="match status" value="1"/>
</dbReference>
<feature type="region of interest" description="Disordered" evidence="7">
    <location>
        <begin position="159"/>
        <end position="365"/>
    </location>
</feature>
<dbReference type="Gene3D" id="1.10.10.1180">
    <property type="entry name" value="MAN1, winged-helix domain"/>
    <property type="match status" value="1"/>
</dbReference>
<dbReference type="InterPro" id="IPR003887">
    <property type="entry name" value="LEM_dom"/>
</dbReference>
<evidence type="ECO:0000256" key="1">
    <source>
        <dbReference type="ARBA" id="ARBA00004473"/>
    </source>
</evidence>
<organism evidence="10 11">
    <name type="scientific">Scylla paramamosain</name>
    <name type="common">Mud crab</name>
    <dbReference type="NCBI Taxonomy" id="85552"/>
    <lineage>
        <taxon>Eukaryota</taxon>
        <taxon>Metazoa</taxon>
        <taxon>Ecdysozoa</taxon>
        <taxon>Arthropoda</taxon>
        <taxon>Crustacea</taxon>
        <taxon>Multicrustacea</taxon>
        <taxon>Malacostraca</taxon>
        <taxon>Eumalacostraca</taxon>
        <taxon>Eucarida</taxon>
        <taxon>Decapoda</taxon>
        <taxon>Pleocyemata</taxon>
        <taxon>Brachyura</taxon>
        <taxon>Eubrachyura</taxon>
        <taxon>Portunoidea</taxon>
        <taxon>Portunidae</taxon>
        <taxon>Portuninae</taxon>
        <taxon>Scylla</taxon>
    </lineage>
</organism>
<evidence type="ECO:0000256" key="3">
    <source>
        <dbReference type="ARBA" id="ARBA00022692"/>
    </source>
</evidence>
<feature type="region of interest" description="Disordered" evidence="7">
    <location>
        <begin position="761"/>
        <end position="796"/>
    </location>
</feature>
<dbReference type="PROSITE" id="PS50954">
    <property type="entry name" value="LEM"/>
    <property type="match status" value="1"/>
</dbReference>
<feature type="region of interest" description="Disordered" evidence="7">
    <location>
        <begin position="44"/>
        <end position="63"/>
    </location>
</feature>
<evidence type="ECO:0000256" key="8">
    <source>
        <dbReference type="SAM" id="Phobius"/>
    </source>
</evidence>
<dbReference type="AlphaFoldDB" id="A0AAW0TQ51"/>
<dbReference type="InterPro" id="IPR052277">
    <property type="entry name" value="INM_ESCRT-Associated"/>
</dbReference>
<evidence type="ECO:0000256" key="6">
    <source>
        <dbReference type="ARBA" id="ARBA00023242"/>
    </source>
</evidence>
<feature type="transmembrane region" description="Helical" evidence="8">
    <location>
        <begin position="424"/>
        <end position="444"/>
    </location>
</feature>
<dbReference type="Gene3D" id="3.30.70.330">
    <property type="match status" value="1"/>
</dbReference>
<dbReference type="GO" id="GO:0030514">
    <property type="term" value="P:negative regulation of BMP signaling pathway"/>
    <property type="evidence" value="ECO:0007669"/>
    <property type="project" value="TreeGrafter"/>
</dbReference>
<feature type="compositionally biased region" description="Polar residues" evidence="7">
    <location>
        <begin position="340"/>
        <end position="359"/>
    </location>
</feature>
<evidence type="ECO:0000313" key="10">
    <source>
        <dbReference type="EMBL" id="KAK8389893.1"/>
    </source>
</evidence>
<dbReference type="InterPro" id="IPR035979">
    <property type="entry name" value="RBD_domain_sf"/>
</dbReference>
<dbReference type="GO" id="GO:0031490">
    <property type="term" value="F:chromatin DNA binding"/>
    <property type="evidence" value="ECO:0007669"/>
    <property type="project" value="TreeGrafter"/>
</dbReference>
<dbReference type="EMBL" id="JARAKH010000026">
    <property type="protein sequence ID" value="KAK8389893.1"/>
    <property type="molecule type" value="Genomic_DNA"/>
</dbReference>
<dbReference type="InterPro" id="IPR041885">
    <property type="entry name" value="MAN1_winged_helix_dom"/>
</dbReference>
<dbReference type="CDD" id="cd12286">
    <property type="entry name" value="RRM_Man1"/>
    <property type="match status" value="1"/>
</dbReference>
<keyword evidence="2" id="KW-0597">Phosphoprotein</keyword>
<dbReference type="InterPro" id="IPR012677">
    <property type="entry name" value="Nucleotide-bd_a/b_plait_sf"/>
</dbReference>
<evidence type="ECO:0000259" key="9">
    <source>
        <dbReference type="PROSITE" id="PS50954"/>
    </source>
</evidence>
<feature type="compositionally biased region" description="Acidic residues" evidence="7">
    <location>
        <begin position="301"/>
        <end position="316"/>
    </location>
</feature>
<feature type="compositionally biased region" description="Low complexity" evidence="7">
    <location>
        <begin position="267"/>
        <end position="276"/>
    </location>
</feature>
<dbReference type="SMART" id="SM00540">
    <property type="entry name" value="LEM"/>
    <property type="match status" value="1"/>
</dbReference>
<dbReference type="CDD" id="cd12934">
    <property type="entry name" value="LEM"/>
    <property type="match status" value="1"/>
</dbReference>
<feature type="compositionally biased region" description="Low complexity" evidence="7">
    <location>
        <begin position="234"/>
        <end position="246"/>
    </location>
</feature>
<keyword evidence="6" id="KW-0539">Nucleus</keyword>
<feature type="transmembrane region" description="Helical" evidence="8">
    <location>
        <begin position="638"/>
        <end position="660"/>
    </location>
</feature>
<dbReference type="Proteomes" id="UP001487740">
    <property type="component" value="Unassembled WGS sequence"/>
</dbReference>
<dbReference type="SUPFAM" id="SSF54928">
    <property type="entry name" value="RNA-binding domain, RBD"/>
    <property type="match status" value="1"/>
</dbReference>
<evidence type="ECO:0000256" key="4">
    <source>
        <dbReference type="ARBA" id="ARBA00022989"/>
    </source>
</evidence>